<dbReference type="InterPro" id="IPR000182">
    <property type="entry name" value="GNAT_dom"/>
</dbReference>
<name>A0A927C8T7_9BACL</name>
<sequence>MYNIAVIPRYRSRLLATMMLKKALTALKAEFEVLRLFVTVGNSAESLYYRLGFYPGPEQTTFQLPVRNM</sequence>
<organism evidence="2 3">
    <name type="scientific">Paenibacillus oceani</name>
    <dbReference type="NCBI Taxonomy" id="2772510"/>
    <lineage>
        <taxon>Bacteria</taxon>
        <taxon>Bacillati</taxon>
        <taxon>Bacillota</taxon>
        <taxon>Bacilli</taxon>
        <taxon>Bacillales</taxon>
        <taxon>Paenibacillaceae</taxon>
        <taxon>Paenibacillus</taxon>
    </lineage>
</organism>
<comment type="caution">
    <text evidence="2">The sequence shown here is derived from an EMBL/GenBank/DDBJ whole genome shotgun (WGS) entry which is preliminary data.</text>
</comment>
<dbReference type="GO" id="GO:0016747">
    <property type="term" value="F:acyltransferase activity, transferring groups other than amino-acyl groups"/>
    <property type="evidence" value="ECO:0007669"/>
    <property type="project" value="InterPro"/>
</dbReference>
<feature type="domain" description="N-acetyltransferase" evidence="1">
    <location>
        <begin position="1"/>
        <end position="69"/>
    </location>
</feature>
<dbReference type="SUPFAM" id="SSF55729">
    <property type="entry name" value="Acyl-CoA N-acyltransferases (Nat)"/>
    <property type="match status" value="1"/>
</dbReference>
<evidence type="ECO:0000259" key="1">
    <source>
        <dbReference type="PROSITE" id="PS51186"/>
    </source>
</evidence>
<dbReference type="EMBL" id="JACXJA010000009">
    <property type="protein sequence ID" value="MBD2862167.1"/>
    <property type="molecule type" value="Genomic_DNA"/>
</dbReference>
<gene>
    <name evidence="2" type="ORF">IDH45_09250</name>
</gene>
<reference evidence="2" key="1">
    <citation type="submission" date="2020-09" db="EMBL/GenBank/DDBJ databases">
        <title>A novel bacterium of genus Paenibacillus, isolated from South China Sea.</title>
        <authorList>
            <person name="Huang H."/>
            <person name="Mo K."/>
            <person name="Hu Y."/>
        </authorList>
    </citation>
    <scope>NUCLEOTIDE SEQUENCE</scope>
    <source>
        <strain evidence="2">IB182363</strain>
    </source>
</reference>
<dbReference type="Gene3D" id="3.40.630.30">
    <property type="match status" value="1"/>
</dbReference>
<evidence type="ECO:0000313" key="2">
    <source>
        <dbReference type="EMBL" id="MBD2862167.1"/>
    </source>
</evidence>
<protein>
    <submittedName>
        <fullName evidence="2">GNAT family N-acetyltransferase</fullName>
    </submittedName>
</protein>
<proteinExistence type="predicted"/>
<dbReference type="Proteomes" id="UP000639396">
    <property type="component" value="Unassembled WGS sequence"/>
</dbReference>
<dbReference type="PROSITE" id="PS51186">
    <property type="entry name" value="GNAT"/>
    <property type="match status" value="1"/>
</dbReference>
<accession>A0A927C8T7</accession>
<dbReference type="InterPro" id="IPR016181">
    <property type="entry name" value="Acyl_CoA_acyltransferase"/>
</dbReference>
<dbReference type="AlphaFoldDB" id="A0A927C8T7"/>
<dbReference type="Pfam" id="PF00583">
    <property type="entry name" value="Acetyltransf_1"/>
    <property type="match status" value="1"/>
</dbReference>
<evidence type="ECO:0000313" key="3">
    <source>
        <dbReference type="Proteomes" id="UP000639396"/>
    </source>
</evidence>
<dbReference type="RefSeq" id="WP_190926820.1">
    <property type="nucleotide sequence ID" value="NZ_JACXJA010000009.1"/>
</dbReference>
<keyword evidence="3" id="KW-1185">Reference proteome</keyword>